<protein>
    <recommendedName>
        <fullName evidence="9">Transportin-1</fullName>
    </recommendedName>
    <alternativeName>
        <fullName evidence="10">Importin beta-2</fullName>
    </alternativeName>
    <alternativeName>
        <fullName evidence="11">Karyopherin beta-2</fullName>
    </alternativeName>
</protein>
<proteinExistence type="inferred from homology"/>
<organism evidence="14 15">
    <name type="scientific">Plectus sambesii</name>
    <dbReference type="NCBI Taxonomy" id="2011161"/>
    <lineage>
        <taxon>Eukaryota</taxon>
        <taxon>Metazoa</taxon>
        <taxon>Ecdysozoa</taxon>
        <taxon>Nematoda</taxon>
        <taxon>Chromadorea</taxon>
        <taxon>Plectida</taxon>
        <taxon>Plectina</taxon>
        <taxon>Plectoidea</taxon>
        <taxon>Plectidae</taxon>
        <taxon>Plectus</taxon>
    </lineage>
</organism>
<keyword evidence="7" id="KW-0539">Nucleus</keyword>
<reference evidence="15" key="1">
    <citation type="submission" date="2022-11" db="UniProtKB">
        <authorList>
            <consortium name="WormBaseParasite"/>
        </authorList>
    </citation>
    <scope>IDENTIFICATION</scope>
</reference>
<evidence type="ECO:0000256" key="11">
    <source>
        <dbReference type="ARBA" id="ARBA00080641"/>
    </source>
</evidence>
<evidence type="ECO:0000259" key="13">
    <source>
        <dbReference type="PROSITE" id="PS50166"/>
    </source>
</evidence>
<dbReference type="GO" id="GO:0005737">
    <property type="term" value="C:cytoplasm"/>
    <property type="evidence" value="ECO:0007669"/>
    <property type="project" value="UniProtKB-SubCell"/>
</dbReference>
<dbReference type="PROSITE" id="PS50166">
    <property type="entry name" value="IMPORTIN_B_NT"/>
    <property type="match status" value="1"/>
</dbReference>
<evidence type="ECO:0000256" key="3">
    <source>
        <dbReference type="ARBA" id="ARBA00022448"/>
    </source>
</evidence>
<dbReference type="PANTHER" id="PTHR10527">
    <property type="entry name" value="IMPORTIN BETA"/>
    <property type="match status" value="1"/>
</dbReference>
<dbReference type="InterPro" id="IPR011989">
    <property type="entry name" value="ARM-like"/>
</dbReference>
<dbReference type="Pfam" id="PF03810">
    <property type="entry name" value="IBN_N"/>
    <property type="match status" value="1"/>
</dbReference>
<evidence type="ECO:0000256" key="5">
    <source>
        <dbReference type="ARBA" id="ARBA00022737"/>
    </source>
</evidence>
<dbReference type="Gene3D" id="1.25.10.10">
    <property type="entry name" value="Leucine-rich Repeat Variant"/>
    <property type="match status" value="3"/>
</dbReference>
<dbReference type="InterPro" id="IPR057546">
    <property type="entry name" value="HEAT_GCN1"/>
</dbReference>
<feature type="region of interest" description="Disordered" evidence="12">
    <location>
        <begin position="348"/>
        <end position="372"/>
    </location>
</feature>
<evidence type="ECO:0000256" key="2">
    <source>
        <dbReference type="ARBA" id="ARBA00004496"/>
    </source>
</evidence>
<name>A0A914VPC8_9BILA</name>
<dbReference type="InterPro" id="IPR001494">
    <property type="entry name" value="Importin-beta_N"/>
</dbReference>
<accession>A0A914VPC8</accession>
<dbReference type="WBParaSite" id="PSAMB.scaffold2223size24497.g16902.t1">
    <property type="protein sequence ID" value="PSAMB.scaffold2223size24497.g16902.t1"/>
    <property type="gene ID" value="PSAMB.scaffold2223size24497.g16902"/>
</dbReference>
<dbReference type="SMART" id="SM00913">
    <property type="entry name" value="IBN_N"/>
    <property type="match status" value="1"/>
</dbReference>
<feature type="domain" description="Importin N-terminal" evidence="13">
    <location>
        <begin position="37"/>
        <end position="105"/>
    </location>
</feature>
<feature type="compositionally biased region" description="Acidic residues" evidence="12">
    <location>
        <begin position="359"/>
        <end position="372"/>
    </location>
</feature>
<dbReference type="Pfam" id="PF23271">
    <property type="entry name" value="HEAT_GCN1"/>
    <property type="match status" value="1"/>
</dbReference>
<comment type="similarity">
    <text evidence="8">Belongs to the importin beta family. Importin beta-2 subfamily.</text>
</comment>
<evidence type="ECO:0000256" key="9">
    <source>
        <dbReference type="ARBA" id="ARBA00067327"/>
    </source>
</evidence>
<keyword evidence="3" id="KW-0813">Transport</keyword>
<dbReference type="InterPro" id="IPR040122">
    <property type="entry name" value="Importin_beta"/>
</dbReference>
<dbReference type="GO" id="GO:0006606">
    <property type="term" value="P:protein import into nucleus"/>
    <property type="evidence" value="ECO:0007669"/>
    <property type="project" value="InterPro"/>
</dbReference>
<dbReference type="InterPro" id="IPR058584">
    <property type="entry name" value="IMB1_TNPO1-like_TPR"/>
</dbReference>
<dbReference type="Proteomes" id="UP000887566">
    <property type="component" value="Unplaced"/>
</dbReference>
<keyword evidence="6" id="KW-0653">Protein transport</keyword>
<sequence>MTVMSNPTWQPIPTELQQVLELLQQSQSPDTQTQRNVQERLDQLNEHPQFCNYLVFILARLTDQEEATRSLSGLILKNTIRVFWNRLPDEIRSFVKRESLVAIGDPSPLIRATVGIIVTNIVLQEGVVRWPNLLPDLCALLDSPDAGVCEGSMGALQKICEDSADTLAQEASAPLEMLIPKLLQFFSSQTPKIRALAVNCVNCCLLVQCESLNNYIDAFLVQLFSLANDTDQEVQRQLCRALTLLLDCHLEKLAPQLGNIVEFMLMRTQDSDEHTALEACEFWLALAENPIVCKQTLQNHLPKLIPILVHAMKYSEMDILLLKGDVEEDAMVPDRLEDIRPRFHRAKTQMQKHMRDENEVNEDDDMDDGGDDSSTEWNLRKCAAASLDVLSNIFGDDFLPTLLPILKETLFHQQWEIKESGILALGAVAEGCMNGMTTHLPELIPYLIGCLQDRKALVRSITCWTLSRYCHYVVQQPHDQYFKRLLTELLARILDRNKRVQEAACSAFATLEEEACMELVPDLPEILTTLVAAFERYQAKNLLILYDAVGTLADSVGSYLNNQEYIELLMPPLMNKWMKLRDEDKELFPLLECLSSVATALQHGFLPYCRPVFERCTLLIQRNLEQSAAAVQRPSEVDIPEKDFLIVALDLLSGLAEGLSQHIEPLVAQSNIMQLMFQCAQDATPEVRQSSFALLGDLAKACYQHVEPFLQGFMPVLSQNLNPELISVCNNSIWAIGEISTKMGDGMRQYVGAFLPALVFIINRDKTPKTLLENTAITLGRLGIFCAAEVAPVLQQFIRPWCLALRNIRDNDEKESAFRGLCLMINLNPAGVIQDFIFLCDAIASWNHPQPDLKDMFARILHGFRTQVGETNWNSFTSQFPPPLKERLNAQYGV</sequence>
<evidence type="ECO:0000256" key="7">
    <source>
        <dbReference type="ARBA" id="ARBA00023242"/>
    </source>
</evidence>
<dbReference type="FunFam" id="1.25.10.10:FF:000028">
    <property type="entry name" value="Transportin-1 isoform 1"/>
    <property type="match status" value="1"/>
</dbReference>
<evidence type="ECO:0000256" key="12">
    <source>
        <dbReference type="SAM" id="MobiDB-lite"/>
    </source>
</evidence>
<comment type="subcellular location">
    <subcellularLocation>
        <location evidence="2">Cytoplasm</location>
    </subcellularLocation>
    <subcellularLocation>
        <location evidence="1">Nucleus</location>
    </subcellularLocation>
</comment>
<evidence type="ECO:0000256" key="8">
    <source>
        <dbReference type="ARBA" id="ARBA00038423"/>
    </source>
</evidence>
<evidence type="ECO:0000313" key="14">
    <source>
        <dbReference type="Proteomes" id="UP000887566"/>
    </source>
</evidence>
<dbReference type="InterPro" id="IPR016024">
    <property type="entry name" value="ARM-type_fold"/>
</dbReference>
<keyword evidence="5" id="KW-0677">Repeat</keyword>
<dbReference type="SUPFAM" id="SSF48371">
    <property type="entry name" value="ARM repeat"/>
    <property type="match status" value="1"/>
</dbReference>
<evidence type="ECO:0000256" key="4">
    <source>
        <dbReference type="ARBA" id="ARBA00022490"/>
    </source>
</evidence>
<evidence type="ECO:0000256" key="1">
    <source>
        <dbReference type="ARBA" id="ARBA00004123"/>
    </source>
</evidence>
<keyword evidence="4" id="KW-0963">Cytoplasm</keyword>
<dbReference type="GO" id="GO:0031267">
    <property type="term" value="F:small GTPase binding"/>
    <property type="evidence" value="ECO:0007669"/>
    <property type="project" value="InterPro"/>
</dbReference>
<evidence type="ECO:0000256" key="10">
    <source>
        <dbReference type="ARBA" id="ARBA00076938"/>
    </source>
</evidence>
<keyword evidence="14" id="KW-1185">Reference proteome</keyword>
<dbReference type="AlphaFoldDB" id="A0A914VPC8"/>
<evidence type="ECO:0000313" key="15">
    <source>
        <dbReference type="WBParaSite" id="PSAMB.scaffold2223size24497.g16902.t1"/>
    </source>
</evidence>
<dbReference type="GO" id="GO:0031981">
    <property type="term" value="C:nuclear lumen"/>
    <property type="evidence" value="ECO:0007669"/>
    <property type="project" value="UniProtKB-ARBA"/>
</dbReference>
<dbReference type="Pfam" id="PF13513">
    <property type="entry name" value="HEAT_EZ"/>
    <property type="match status" value="1"/>
</dbReference>
<evidence type="ECO:0000256" key="6">
    <source>
        <dbReference type="ARBA" id="ARBA00022927"/>
    </source>
</evidence>
<dbReference type="Pfam" id="PF25574">
    <property type="entry name" value="TPR_IMB1"/>
    <property type="match status" value="1"/>
</dbReference>